<gene>
    <name evidence="4" type="ORF">CS538_07600</name>
</gene>
<dbReference type="Proteomes" id="UP000231322">
    <property type="component" value="Unassembled WGS sequence"/>
</dbReference>
<dbReference type="RefSeq" id="WP_099839050.1">
    <property type="nucleotide sequence ID" value="NZ_PEIK01000004.1"/>
</dbReference>
<evidence type="ECO:0000256" key="1">
    <source>
        <dbReference type="ARBA" id="ARBA00022630"/>
    </source>
</evidence>
<accession>A0A2G7HIY7</accession>
<dbReference type="SUPFAM" id="SSF52218">
    <property type="entry name" value="Flavoproteins"/>
    <property type="match status" value="1"/>
</dbReference>
<evidence type="ECO:0000256" key="2">
    <source>
        <dbReference type="ARBA" id="ARBA00022643"/>
    </source>
</evidence>
<sequence>MNIIGIIASQRKEGNTAFIVNKLLEGAKEQGAEIQSFSFSDLDIKPCRGCEACHKGAQGCVINDDMQKIYDAMEHADAIVLGLPIYMAQMSAQGKIFTDRLFARHSPRFSPFFKEKAAKQKLILSFNQGNPNADLFKSYIDYTKHMFKILEFDVKEVPVVTDLRSGPAQEKEDLCTDLKKFGSELVLEETQKSLG</sequence>
<dbReference type="EMBL" id="PEIK01000004">
    <property type="protein sequence ID" value="PIH05024.1"/>
    <property type="molecule type" value="Genomic_DNA"/>
</dbReference>
<dbReference type="InterPro" id="IPR029039">
    <property type="entry name" value="Flavoprotein-like_sf"/>
</dbReference>
<keyword evidence="5" id="KW-1185">Reference proteome</keyword>
<comment type="caution">
    <text evidence="4">The sequence shown here is derived from an EMBL/GenBank/DDBJ whole genome shotgun (WGS) entry which is preliminary data.</text>
</comment>
<dbReference type="PANTHER" id="PTHR43278">
    <property type="entry name" value="NAD(P)H-DEPENDENT FMN-CONTAINING OXIDOREDUCTASE YWQN-RELATED"/>
    <property type="match status" value="1"/>
</dbReference>
<organism evidence="4 5">
    <name type="scientific">Clostridium combesii</name>
    <dbReference type="NCBI Taxonomy" id="39481"/>
    <lineage>
        <taxon>Bacteria</taxon>
        <taxon>Bacillati</taxon>
        <taxon>Bacillota</taxon>
        <taxon>Clostridia</taxon>
        <taxon>Eubacteriales</taxon>
        <taxon>Clostridiaceae</taxon>
        <taxon>Clostridium</taxon>
    </lineage>
</organism>
<feature type="domain" description="NADPH-dependent FMN reductase-like" evidence="3">
    <location>
        <begin position="1"/>
        <end position="108"/>
    </location>
</feature>
<dbReference type="Gene3D" id="3.40.50.360">
    <property type="match status" value="1"/>
</dbReference>
<keyword evidence="2" id="KW-0288">FMN</keyword>
<protein>
    <submittedName>
        <fullName evidence="4">NADPH-dependent FMN reductase</fullName>
    </submittedName>
</protein>
<reference evidence="4 5" key="1">
    <citation type="submission" date="2017-10" db="EMBL/GenBank/DDBJ databases">
        <title>Reclassification of Eubacterium combesii and discrepancies in the nomenclature of botulinum neurotoxin producing clostridia. Request for an Opinion.</title>
        <authorList>
            <person name="Dobritsa A.P."/>
            <person name="Kutumbaka K.K."/>
            <person name="Samadpour M."/>
        </authorList>
    </citation>
    <scope>NUCLEOTIDE SEQUENCE [LARGE SCALE GENOMIC DNA]</scope>
    <source>
        <strain evidence="4 5">DSM 20696</strain>
    </source>
</reference>
<dbReference type="GO" id="GO:0016491">
    <property type="term" value="F:oxidoreductase activity"/>
    <property type="evidence" value="ECO:0007669"/>
    <property type="project" value="InterPro"/>
</dbReference>
<dbReference type="InterPro" id="IPR051796">
    <property type="entry name" value="ISF_SsuE-like"/>
</dbReference>
<evidence type="ECO:0000259" key="3">
    <source>
        <dbReference type="Pfam" id="PF03358"/>
    </source>
</evidence>
<dbReference type="Pfam" id="PF03358">
    <property type="entry name" value="FMN_red"/>
    <property type="match status" value="1"/>
</dbReference>
<dbReference type="PANTHER" id="PTHR43278:SF2">
    <property type="entry name" value="IRON-SULFUR FLAVOPROTEIN"/>
    <property type="match status" value="1"/>
</dbReference>
<evidence type="ECO:0000313" key="4">
    <source>
        <dbReference type="EMBL" id="PIH05024.1"/>
    </source>
</evidence>
<evidence type="ECO:0000313" key="5">
    <source>
        <dbReference type="Proteomes" id="UP000231322"/>
    </source>
</evidence>
<keyword evidence="1" id="KW-0285">Flavoprotein</keyword>
<proteinExistence type="predicted"/>
<dbReference type="AlphaFoldDB" id="A0A2G7HIY7"/>
<dbReference type="InterPro" id="IPR005025">
    <property type="entry name" value="FMN_Rdtase-like_dom"/>
</dbReference>
<name>A0A2G7HIY7_9CLOT</name>